<dbReference type="PATRIC" id="fig|344882.3.peg.2547"/>
<comment type="caution">
    <text evidence="1">The sequence shown here is derived from an EMBL/GenBank/DDBJ whole genome shotgun (WGS) entry which is preliminary data.</text>
</comment>
<dbReference type="STRING" id="344882.ABB29_06055"/>
<protein>
    <recommendedName>
        <fullName evidence="3">Transcriptional regulator</fullName>
    </recommendedName>
</protein>
<dbReference type="Proteomes" id="UP000052052">
    <property type="component" value="Unassembled WGS sequence"/>
</dbReference>
<dbReference type="InterPro" id="IPR007396">
    <property type="entry name" value="TR_PAI2-type"/>
</dbReference>
<evidence type="ECO:0000313" key="2">
    <source>
        <dbReference type="Proteomes" id="UP000052052"/>
    </source>
</evidence>
<dbReference type="Pfam" id="PF04299">
    <property type="entry name" value="FMN_bind_2"/>
    <property type="match status" value="1"/>
</dbReference>
<dbReference type="SUPFAM" id="SSF50475">
    <property type="entry name" value="FMN-binding split barrel"/>
    <property type="match status" value="1"/>
</dbReference>
<dbReference type="PANTHER" id="PTHR35802">
    <property type="entry name" value="PROTEASE SYNTHASE AND SPORULATION PROTEIN PAI 2"/>
    <property type="match status" value="1"/>
</dbReference>
<dbReference type="InterPro" id="IPR012349">
    <property type="entry name" value="Split_barrel_FMN-bd"/>
</dbReference>
<dbReference type="EMBL" id="LDJL01000005">
    <property type="protein sequence ID" value="KRG70618.1"/>
    <property type="molecule type" value="Genomic_DNA"/>
</dbReference>
<keyword evidence="2" id="KW-1185">Reference proteome</keyword>
<evidence type="ECO:0008006" key="3">
    <source>
        <dbReference type="Google" id="ProtNLM"/>
    </source>
</evidence>
<dbReference type="AlphaFoldDB" id="A0A0R0CW51"/>
<reference evidence="1 2" key="1">
    <citation type="submission" date="2015-05" db="EMBL/GenBank/DDBJ databases">
        <title>Genome sequencing and analysis of members of genus Stenotrophomonas.</title>
        <authorList>
            <person name="Patil P.P."/>
            <person name="Midha S."/>
            <person name="Patil P.B."/>
        </authorList>
    </citation>
    <scope>NUCLEOTIDE SEQUENCE [LARGE SCALE GENOMIC DNA]</scope>
    <source>
        <strain evidence="1 2">DSM 21858</strain>
    </source>
</reference>
<evidence type="ECO:0000313" key="1">
    <source>
        <dbReference type="EMBL" id="KRG70618.1"/>
    </source>
</evidence>
<accession>A0A0R0CW51</accession>
<sequence>MYRPRAFVETELEQLDALLARDAFITLLTCRDNLPTVSHVPVLYQRDGEHIVLTGHWARPNPQAGHAGQALAIVHGPHAYLSPSWYPDKDSAARVPTWNYAVAHLHGDLQTTDDHEQLADIVGRLSRHYEATVGSDWLFDAGRGQNARQLGGIIGFRLHVQQVEMKFKLSQNHPPANIEAAASQLSRQAHPDGPLLASMMRARLPTG</sequence>
<dbReference type="Gene3D" id="2.30.110.10">
    <property type="entry name" value="Electron Transport, Fmn-binding Protein, Chain A"/>
    <property type="match status" value="1"/>
</dbReference>
<gene>
    <name evidence="1" type="ORF">ABB29_06055</name>
</gene>
<dbReference type="RefSeq" id="WP_057657712.1">
    <property type="nucleotide sequence ID" value="NZ_LDJL01000005.1"/>
</dbReference>
<dbReference type="PIRSF" id="PIRSF010372">
    <property type="entry name" value="PaiB"/>
    <property type="match status" value="1"/>
</dbReference>
<proteinExistence type="predicted"/>
<dbReference type="PANTHER" id="PTHR35802:SF1">
    <property type="entry name" value="PROTEASE SYNTHASE AND SPORULATION PROTEIN PAI 2"/>
    <property type="match status" value="1"/>
</dbReference>
<dbReference type="OrthoDB" id="9794948at2"/>
<name>A0A0R0CW51_9GAMM</name>
<organism evidence="1 2">
    <name type="scientific">Pseudoxanthomonas dokdonensis</name>
    <dbReference type="NCBI Taxonomy" id="344882"/>
    <lineage>
        <taxon>Bacteria</taxon>
        <taxon>Pseudomonadati</taxon>
        <taxon>Pseudomonadota</taxon>
        <taxon>Gammaproteobacteria</taxon>
        <taxon>Lysobacterales</taxon>
        <taxon>Lysobacteraceae</taxon>
        <taxon>Pseudoxanthomonas</taxon>
    </lineage>
</organism>